<gene>
    <name evidence="1" type="ORF">NSJP_2842</name>
</gene>
<reference evidence="1 2" key="1">
    <citation type="submission" date="2017-03" db="EMBL/GenBank/DDBJ databases">
        <authorList>
            <person name="Afonso C.L."/>
            <person name="Miller P.J."/>
            <person name="Scott M.A."/>
            <person name="Spackman E."/>
            <person name="Goraichik I."/>
            <person name="Dimitrov K.M."/>
            <person name="Suarez D.L."/>
            <person name="Swayne D.E."/>
        </authorList>
    </citation>
    <scope>NUCLEOTIDE SEQUENCE [LARGE SCALE GENOMIC DNA]</scope>
    <source>
        <strain evidence="1">Genome sequencing of Nitrospira japonica strain NJ11</strain>
    </source>
</reference>
<evidence type="ECO:0008006" key="3">
    <source>
        <dbReference type="Google" id="ProtNLM"/>
    </source>
</evidence>
<dbReference type="InterPro" id="IPR027417">
    <property type="entry name" value="P-loop_NTPase"/>
</dbReference>
<dbReference type="AlphaFoldDB" id="A0A1W1I823"/>
<keyword evidence="2" id="KW-1185">Reference proteome</keyword>
<dbReference type="STRING" id="1325564.NSJP_2842"/>
<dbReference type="KEGG" id="nja:NSJP_2842"/>
<dbReference type="OrthoDB" id="9815391at2"/>
<evidence type="ECO:0000313" key="2">
    <source>
        <dbReference type="Proteomes" id="UP000192042"/>
    </source>
</evidence>
<sequence length="240" mass="26935">MRATVESTTLPLLDRPGDEYAAETKHGASGDWSLALRYAQVPFYPDDKLLLLHGHALVFRLGLHIATERVLGGEPVLYVDGANTFDPFAVGRLARARRRQPRQVLAGIHVARAFSSHQIERLISDCLGAALDRYHSRIAMLAGLFETFYDQAVSDHSAEKLFGRMMNAIIRLTRQGYTIVCLCPSVPILTQAGRQRFDQLRVHADRVLRVQEGQGVVRLHDDGLNDGRSWEIPRTLLTER</sequence>
<name>A0A1W1I823_9BACT</name>
<proteinExistence type="predicted"/>
<dbReference type="EMBL" id="LT828648">
    <property type="protein sequence ID" value="SLM49009.1"/>
    <property type="molecule type" value="Genomic_DNA"/>
</dbReference>
<dbReference type="Proteomes" id="UP000192042">
    <property type="component" value="Chromosome I"/>
</dbReference>
<accession>A0A1W1I823</accession>
<protein>
    <recommendedName>
        <fullName evidence="3">DNA recombination and repair protein Rad51-like C-terminal domain-containing protein</fullName>
    </recommendedName>
</protein>
<evidence type="ECO:0000313" key="1">
    <source>
        <dbReference type="EMBL" id="SLM49009.1"/>
    </source>
</evidence>
<dbReference type="RefSeq" id="WP_080887314.1">
    <property type="nucleotide sequence ID" value="NZ_LT828648.1"/>
</dbReference>
<organism evidence="1 2">
    <name type="scientific">Nitrospira japonica</name>
    <dbReference type="NCBI Taxonomy" id="1325564"/>
    <lineage>
        <taxon>Bacteria</taxon>
        <taxon>Pseudomonadati</taxon>
        <taxon>Nitrospirota</taxon>
        <taxon>Nitrospiria</taxon>
        <taxon>Nitrospirales</taxon>
        <taxon>Nitrospiraceae</taxon>
        <taxon>Nitrospira</taxon>
    </lineage>
</organism>
<dbReference type="Gene3D" id="3.40.50.300">
    <property type="entry name" value="P-loop containing nucleotide triphosphate hydrolases"/>
    <property type="match status" value="1"/>
</dbReference>